<sequence>MRAVPILIKEKFGVGCPVSYSTCTKKLKRENPLNPPKKLILSIIQSKNPAHKREFNRLWAGFYSGCMAGPITFR</sequence>
<keyword evidence="2" id="KW-1185">Reference proteome</keyword>
<proteinExistence type="predicted"/>
<organism evidence="1 2">
    <name type="scientific">Paenibacillus marchantiophytorum</name>
    <dbReference type="NCBI Taxonomy" id="1619310"/>
    <lineage>
        <taxon>Bacteria</taxon>
        <taxon>Bacillati</taxon>
        <taxon>Bacillota</taxon>
        <taxon>Bacilli</taxon>
        <taxon>Bacillales</taxon>
        <taxon>Paenibacillaceae</taxon>
        <taxon>Paenibacillus</taxon>
    </lineage>
</organism>
<protein>
    <recommendedName>
        <fullName evidence="3">Transposase</fullName>
    </recommendedName>
</protein>
<evidence type="ECO:0000313" key="1">
    <source>
        <dbReference type="EMBL" id="GGI44919.1"/>
    </source>
</evidence>
<name>A0ABQ2BQ60_9BACL</name>
<reference evidence="2" key="1">
    <citation type="journal article" date="2019" name="Int. J. Syst. Evol. Microbiol.">
        <title>The Global Catalogue of Microorganisms (GCM) 10K type strain sequencing project: providing services to taxonomists for standard genome sequencing and annotation.</title>
        <authorList>
            <consortium name="The Broad Institute Genomics Platform"/>
            <consortium name="The Broad Institute Genome Sequencing Center for Infectious Disease"/>
            <person name="Wu L."/>
            <person name="Ma J."/>
        </authorList>
    </citation>
    <scope>NUCLEOTIDE SEQUENCE [LARGE SCALE GENOMIC DNA]</scope>
    <source>
        <strain evidence="2">CGMCC 1.15043</strain>
    </source>
</reference>
<evidence type="ECO:0000313" key="2">
    <source>
        <dbReference type="Proteomes" id="UP000615455"/>
    </source>
</evidence>
<comment type="caution">
    <text evidence="1">The sequence shown here is derived from an EMBL/GenBank/DDBJ whole genome shotgun (WGS) entry which is preliminary data.</text>
</comment>
<gene>
    <name evidence="1" type="ORF">GCM10008018_09500</name>
</gene>
<evidence type="ECO:0008006" key="3">
    <source>
        <dbReference type="Google" id="ProtNLM"/>
    </source>
</evidence>
<dbReference type="Proteomes" id="UP000615455">
    <property type="component" value="Unassembled WGS sequence"/>
</dbReference>
<dbReference type="EMBL" id="BMHE01000003">
    <property type="protein sequence ID" value="GGI44919.1"/>
    <property type="molecule type" value="Genomic_DNA"/>
</dbReference>
<accession>A0ABQ2BQ60</accession>